<sequence>MIKKILTIGESSPLMTKSIQTDLKVFQDYSHFGFTTITSLSLQDGQQHHVETDVFEAQIETVLAGGHLDGILINSIASKNHLQTLINLIEEQKNVFSVLDLQNNDNIINSTEPVKKKLRQLIELVDIIICDWDILNPLYFNVESPTQRDLKMRMQDFNRTGVKQLLIKNISLKDFTPNMGLLKTDNLLIIYDQQDNISFSKPTFGASLISNCLLDQTISSAISNSLQYVNQLN</sequence>
<feature type="domain" description="Pyridoxamine kinase/Phosphomethylpyrimidine kinase" evidence="1">
    <location>
        <begin position="19"/>
        <end position="230"/>
    </location>
</feature>
<dbReference type="EMBL" id="SDGV01000004">
    <property type="protein sequence ID" value="THB61975.1"/>
    <property type="molecule type" value="Genomic_DNA"/>
</dbReference>
<accession>A0A4S3B9W3</accession>
<dbReference type="Gene3D" id="3.40.1190.20">
    <property type="match status" value="1"/>
</dbReference>
<proteinExistence type="predicted"/>
<name>A0A4S3B9W3_9ENTE</name>
<dbReference type="AlphaFoldDB" id="A0A4S3B9W3"/>
<protein>
    <recommendedName>
        <fullName evidence="1">Pyridoxamine kinase/Phosphomethylpyrimidine kinase domain-containing protein</fullName>
    </recommendedName>
</protein>
<organism evidence="2 3">
    <name type="scientific">Vagococcus silagei</name>
    <dbReference type="NCBI Taxonomy" id="2508885"/>
    <lineage>
        <taxon>Bacteria</taxon>
        <taxon>Bacillati</taxon>
        <taxon>Bacillota</taxon>
        <taxon>Bacilli</taxon>
        <taxon>Lactobacillales</taxon>
        <taxon>Enterococcaceae</taxon>
        <taxon>Vagococcus</taxon>
    </lineage>
</organism>
<dbReference type="Proteomes" id="UP000310506">
    <property type="component" value="Unassembled WGS sequence"/>
</dbReference>
<dbReference type="Pfam" id="PF08543">
    <property type="entry name" value="Phos_pyr_kin"/>
    <property type="match status" value="1"/>
</dbReference>
<dbReference type="SUPFAM" id="SSF53613">
    <property type="entry name" value="Ribokinase-like"/>
    <property type="match status" value="1"/>
</dbReference>
<evidence type="ECO:0000313" key="3">
    <source>
        <dbReference type="Proteomes" id="UP000310506"/>
    </source>
</evidence>
<dbReference type="InterPro" id="IPR029056">
    <property type="entry name" value="Ribokinase-like"/>
</dbReference>
<evidence type="ECO:0000313" key="2">
    <source>
        <dbReference type="EMBL" id="THB61975.1"/>
    </source>
</evidence>
<dbReference type="InterPro" id="IPR013749">
    <property type="entry name" value="PM/HMP-P_kinase-1"/>
</dbReference>
<comment type="caution">
    <text evidence="2">The sequence shown here is derived from an EMBL/GenBank/DDBJ whole genome shotgun (WGS) entry which is preliminary data.</text>
</comment>
<evidence type="ECO:0000259" key="1">
    <source>
        <dbReference type="Pfam" id="PF08543"/>
    </source>
</evidence>
<keyword evidence="3" id="KW-1185">Reference proteome</keyword>
<gene>
    <name evidence="2" type="ORF">ESZ54_01850</name>
</gene>
<dbReference type="OrthoDB" id="9810880at2"/>
<reference evidence="2 3" key="1">
    <citation type="submission" date="2019-01" db="EMBL/GenBank/DDBJ databases">
        <title>Vagococcus silagei sp. nov. isolated from brewer's grain.</title>
        <authorList>
            <person name="Guu J.-R."/>
        </authorList>
    </citation>
    <scope>NUCLEOTIDE SEQUENCE [LARGE SCALE GENOMIC DNA]</scope>
    <source>
        <strain evidence="2 3">2B-2</strain>
    </source>
</reference>
<dbReference type="RefSeq" id="WP_136135974.1">
    <property type="nucleotide sequence ID" value="NZ_SDGV01000004.1"/>
</dbReference>